<dbReference type="InterPro" id="IPR000182">
    <property type="entry name" value="GNAT_dom"/>
</dbReference>
<evidence type="ECO:0000313" key="6">
    <source>
        <dbReference type="Proteomes" id="UP000320710"/>
    </source>
</evidence>
<dbReference type="InterPro" id="IPR050832">
    <property type="entry name" value="Bact_Acetyltransf"/>
</dbReference>
<dbReference type="EMBL" id="VFMJ01000001">
    <property type="protein sequence ID" value="TQI85858.1"/>
    <property type="molecule type" value="Genomic_DNA"/>
</dbReference>
<dbReference type="AlphaFoldDB" id="A0A1C3H9E9"/>
<dbReference type="PANTHER" id="PTHR43877:SF1">
    <property type="entry name" value="ACETYLTRANSFERASE"/>
    <property type="match status" value="1"/>
</dbReference>
<dbReference type="Proteomes" id="UP000320710">
    <property type="component" value="Unassembled WGS sequence"/>
</dbReference>
<dbReference type="PROSITE" id="PS51186">
    <property type="entry name" value="GNAT"/>
    <property type="match status" value="1"/>
</dbReference>
<dbReference type="SUPFAM" id="SSF55729">
    <property type="entry name" value="Acyl-CoA N-acyltransferases (Nat)"/>
    <property type="match status" value="1"/>
</dbReference>
<reference evidence="4" key="1">
    <citation type="submission" date="2016-05" db="EMBL/GenBank/DDBJ databases">
        <authorList>
            <person name="Cock P.J.A."/>
            <person name="Cock P.J.A."/>
        </authorList>
    </citation>
    <scope>NUCLEOTIDE SEQUENCE</scope>
    <source>
        <strain evidence="4">PWN146_assembly</strain>
    </source>
</reference>
<gene>
    <name evidence="5" type="ORF">FHU12_3435</name>
    <name evidence="4" type="ORF">PWN146_00322</name>
</gene>
<name>A0A1C3H9E9_SERMA</name>
<keyword evidence="1 4" id="KW-0808">Transferase</keyword>
<evidence type="ECO:0000256" key="1">
    <source>
        <dbReference type="ARBA" id="ARBA00022679"/>
    </source>
</evidence>
<organism evidence="4">
    <name type="scientific">Serratia marcescens</name>
    <dbReference type="NCBI Taxonomy" id="615"/>
    <lineage>
        <taxon>Bacteria</taxon>
        <taxon>Pseudomonadati</taxon>
        <taxon>Pseudomonadota</taxon>
        <taxon>Gammaproteobacteria</taxon>
        <taxon>Enterobacterales</taxon>
        <taxon>Yersiniaceae</taxon>
        <taxon>Serratia</taxon>
    </lineage>
</organism>
<feature type="domain" description="N-acetyltransferase" evidence="3">
    <location>
        <begin position="1"/>
        <end position="153"/>
    </location>
</feature>
<dbReference type="PANTHER" id="PTHR43877">
    <property type="entry name" value="AMINOALKYLPHOSPHONATE N-ACETYLTRANSFERASE-RELATED-RELATED"/>
    <property type="match status" value="1"/>
</dbReference>
<accession>A0A1C3H9E9</accession>
<dbReference type="RefSeq" id="WP_141970729.1">
    <property type="nucleotide sequence ID" value="NZ_JAENMM010000001.1"/>
</dbReference>
<sequence length="153" mass="17576">MTQRIIPLSECPQFVDVCAAWAFGQWGSQRGGTLERTQLRFTQCSRPSDDLLTLMMIDGDRPVGMASLWPSDDHQRQDLTPWLAGVFVHPDHRRQGIAHRLEMAIVEAARQRHHSVLHLITDKSEALYAGWGWQPLERRRQHDEDVVVMAKTL</sequence>
<reference evidence="5 6" key="3">
    <citation type="submission" date="2019-07" db="EMBL/GenBank/DDBJ databases">
        <title>Investigation of anaerobic lignin degradation for improved lignocellulosic biofuels.</title>
        <authorList>
            <person name="Deangelis K.PhD."/>
        </authorList>
    </citation>
    <scope>NUCLEOTIDE SEQUENCE [LARGE SCALE GENOMIC DNA]</scope>
    <source>
        <strain evidence="5 6">106R</strain>
    </source>
</reference>
<proteinExistence type="predicted"/>
<dbReference type="Pfam" id="PF00583">
    <property type="entry name" value="Acetyltransf_1"/>
    <property type="match status" value="1"/>
</dbReference>
<protein>
    <submittedName>
        <fullName evidence="4">Acetyltransferase (GNAT) family protein</fullName>
    </submittedName>
</protein>
<reference evidence="5 6" key="2">
    <citation type="submission" date="2019-06" db="EMBL/GenBank/DDBJ databases">
        <authorList>
            <person name="Deangelis K."/>
            <person name="Huntemann M."/>
            <person name="Clum A."/>
            <person name="Pillay M."/>
            <person name="Palaniappan K."/>
            <person name="Varghese N."/>
            <person name="Mikhailova N."/>
            <person name="Stamatis D."/>
            <person name="Reddy T."/>
            <person name="Daum C."/>
            <person name="Shapiro N."/>
            <person name="Ivanova N."/>
            <person name="Kyrpides N."/>
            <person name="Woyke T."/>
        </authorList>
    </citation>
    <scope>NUCLEOTIDE SEQUENCE [LARGE SCALE GENOMIC DNA]</scope>
    <source>
        <strain evidence="5 6">106R</strain>
    </source>
</reference>
<keyword evidence="2" id="KW-0012">Acyltransferase</keyword>
<dbReference type="InterPro" id="IPR016181">
    <property type="entry name" value="Acyl_CoA_acyltransferase"/>
</dbReference>
<dbReference type="GO" id="GO:0016747">
    <property type="term" value="F:acyltransferase activity, transferring groups other than amino-acyl groups"/>
    <property type="evidence" value="ECO:0007669"/>
    <property type="project" value="InterPro"/>
</dbReference>
<evidence type="ECO:0000313" key="4">
    <source>
        <dbReference type="EMBL" id="SAY41659.1"/>
    </source>
</evidence>
<dbReference type="Gene3D" id="3.40.630.30">
    <property type="match status" value="1"/>
</dbReference>
<dbReference type="CDD" id="cd04301">
    <property type="entry name" value="NAT_SF"/>
    <property type="match status" value="1"/>
</dbReference>
<evidence type="ECO:0000256" key="2">
    <source>
        <dbReference type="ARBA" id="ARBA00023315"/>
    </source>
</evidence>
<dbReference type="EMBL" id="LT575490">
    <property type="protein sequence ID" value="SAY41659.1"/>
    <property type="molecule type" value="Genomic_DNA"/>
</dbReference>
<evidence type="ECO:0000259" key="3">
    <source>
        <dbReference type="PROSITE" id="PS51186"/>
    </source>
</evidence>
<evidence type="ECO:0000313" key="5">
    <source>
        <dbReference type="EMBL" id="TQI85858.1"/>
    </source>
</evidence>